<dbReference type="Proteomes" id="UP000276634">
    <property type="component" value="Unassembled WGS sequence"/>
</dbReference>
<accession>A0A3N1Y6F7</accession>
<evidence type="ECO:0000256" key="9">
    <source>
        <dbReference type="ARBA" id="ARBA00023244"/>
    </source>
</evidence>
<feature type="transmembrane region" description="Helical" evidence="11">
    <location>
        <begin position="42"/>
        <end position="62"/>
    </location>
</feature>
<keyword evidence="5" id="KW-0997">Cell inner membrane</keyword>
<dbReference type="GO" id="GO:0006779">
    <property type="term" value="P:porphyrin-containing compound biosynthetic process"/>
    <property type="evidence" value="ECO:0007669"/>
    <property type="project" value="UniProtKB-KW"/>
</dbReference>
<dbReference type="SMART" id="SM00028">
    <property type="entry name" value="TPR"/>
    <property type="match status" value="2"/>
</dbReference>
<proteinExistence type="predicted"/>
<dbReference type="Pfam" id="PF07219">
    <property type="entry name" value="HemY_N"/>
    <property type="match status" value="1"/>
</dbReference>
<evidence type="ECO:0000313" key="13">
    <source>
        <dbReference type="EMBL" id="ROR34393.1"/>
    </source>
</evidence>
<name>A0A3N1Y6F7_9GAMM</name>
<evidence type="ECO:0000256" key="8">
    <source>
        <dbReference type="ARBA" id="ARBA00023136"/>
    </source>
</evidence>
<feature type="region of interest" description="Disordered" evidence="10">
    <location>
        <begin position="384"/>
        <end position="404"/>
    </location>
</feature>
<dbReference type="OrthoDB" id="7053339at2"/>
<gene>
    <name evidence="13" type="ORF">EDC57_0289</name>
</gene>
<comment type="subcellular location">
    <subcellularLocation>
        <location evidence="2">Cell inner membrane</location>
        <topology evidence="2">Multi-pass membrane protein</topology>
    </subcellularLocation>
</comment>
<evidence type="ECO:0000259" key="12">
    <source>
        <dbReference type="Pfam" id="PF07219"/>
    </source>
</evidence>
<organism evidence="13 14">
    <name type="scientific">Inmirania thermothiophila</name>
    <dbReference type="NCBI Taxonomy" id="1750597"/>
    <lineage>
        <taxon>Bacteria</taxon>
        <taxon>Pseudomonadati</taxon>
        <taxon>Pseudomonadota</taxon>
        <taxon>Gammaproteobacteria</taxon>
        <taxon>Chromatiales</taxon>
        <taxon>Ectothiorhodospiraceae</taxon>
        <taxon>Inmirania</taxon>
    </lineage>
</organism>
<dbReference type="UniPathway" id="UPA00252"/>
<dbReference type="InterPro" id="IPR010817">
    <property type="entry name" value="HemY_N"/>
</dbReference>
<evidence type="ECO:0000256" key="11">
    <source>
        <dbReference type="SAM" id="Phobius"/>
    </source>
</evidence>
<evidence type="ECO:0000256" key="6">
    <source>
        <dbReference type="ARBA" id="ARBA00022692"/>
    </source>
</evidence>
<dbReference type="InterPro" id="IPR019734">
    <property type="entry name" value="TPR_rpt"/>
</dbReference>
<evidence type="ECO:0000256" key="1">
    <source>
        <dbReference type="ARBA" id="ARBA00002962"/>
    </source>
</evidence>
<dbReference type="AlphaFoldDB" id="A0A3N1Y6F7"/>
<comment type="function">
    <text evidence="1">Involved in a late step of protoheme IX synthesis.</text>
</comment>
<dbReference type="RefSeq" id="WP_123399522.1">
    <property type="nucleotide sequence ID" value="NZ_RJVI01000001.1"/>
</dbReference>
<dbReference type="EMBL" id="RJVI01000001">
    <property type="protein sequence ID" value="ROR34393.1"/>
    <property type="molecule type" value="Genomic_DNA"/>
</dbReference>
<protein>
    <submittedName>
        <fullName evidence="13">HemY protein</fullName>
    </submittedName>
</protein>
<dbReference type="NCBIfam" id="TIGR00540">
    <property type="entry name" value="TPR_hemY_coli"/>
    <property type="match status" value="1"/>
</dbReference>
<evidence type="ECO:0000256" key="5">
    <source>
        <dbReference type="ARBA" id="ARBA00022519"/>
    </source>
</evidence>
<keyword evidence="14" id="KW-1185">Reference proteome</keyword>
<reference evidence="13 14" key="1">
    <citation type="submission" date="2018-11" db="EMBL/GenBank/DDBJ databases">
        <title>Genomic Encyclopedia of Type Strains, Phase IV (KMG-IV): sequencing the most valuable type-strain genomes for metagenomic binning, comparative biology and taxonomic classification.</title>
        <authorList>
            <person name="Goeker M."/>
        </authorList>
    </citation>
    <scope>NUCLEOTIDE SEQUENCE [LARGE SCALE GENOMIC DNA]</scope>
    <source>
        <strain evidence="13 14">DSM 100275</strain>
    </source>
</reference>
<comment type="pathway">
    <text evidence="3">Porphyrin-containing compound metabolism; protoheme biosynthesis.</text>
</comment>
<dbReference type="Gene3D" id="1.25.40.10">
    <property type="entry name" value="Tetratricopeptide repeat domain"/>
    <property type="match status" value="2"/>
</dbReference>
<keyword evidence="4" id="KW-1003">Cell membrane</keyword>
<dbReference type="GO" id="GO:0005886">
    <property type="term" value="C:plasma membrane"/>
    <property type="evidence" value="ECO:0007669"/>
    <property type="project" value="UniProtKB-SubCell"/>
</dbReference>
<evidence type="ECO:0000256" key="4">
    <source>
        <dbReference type="ARBA" id="ARBA00022475"/>
    </source>
</evidence>
<dbReference type="InterPro" id="IPR011990">
    <property type="entry name" value="TPR-like_helical_dom_sf"/>
</dbReference>
<feature type="domain" description="HemY N-terminal" evidence="12">
    <location>
        <begin position="26"/>
        <end position="132"/>
    </location>
</feature>
<keyword evidence="8 11" id="KW-0472">Membrane</keyword>
<dbReference type="SUPFAM" id="SSF48452">
    <property type="entry name" value="TPR-like"/>
    <property type="match status" value="1"/>
</dbReference>
<evidence type="ECO:0000256" key="7">
    <source>
        <dbReference type="ARBA" id="ARBA00022989"/>
    </source>
</evidence>
<keyword evidence="6 11" id="KW-0812">Transmembrane</keyword>
<dbReference type="InterPro" id="IPR005254">
    <property type="entry name" value="Heme_biosyn_assoc_TPR_pro"/>
</dbReference>
<sequence length="404" mass="44041">MRLVLGLVVVVVLAAAAAGVLLREPGYLLLRYGAWTVETTPAVAVVALALLYAAVAVVWRLVRGTRRLPRRFAAWRRSVRRRRARRALVQGLVELAEGHWDTAERLLLQGVADSEAPLLHYLGAARAAQAQGARDRRDRYLKAAGEARPASPLAVALTQAELQRADGQLEQALASYVHARQLAPRHPLVLRRLAELYRELADWESLVRLLRDLRRHRALGDEALSALEREAWRRLLAASPEAWARLPRGLRQEPELVAAHAEALLAAGRTAEAEAALRRAASGRPDPRLAELYGRLSGEGAETRLRTLERWLGSAPEDPVLLLAAGRQAAAARLWGKARSYLEAAVARGAGAEARLELAALLEALGETETAREHYRRGLEERLGHGPALPAAPAPRPLPAADAG</sequence>
<dbReference type="GO" id="GO:0042168">
    <property type="term" value="P:heme metabolic process"/>
    <property type="evidence" value="ECO:0007669"/>
    <property type="project" value="InterPro"/>
</dbReference>
<evidence type="ECO:0000256" key="10">
    <source>
        <dbReference type="SAM" id="MobiDB-lite"/>
    </source>
</evidence>
<evidence type="ECO:0000256" key="3">
    <source>
        <dbReference type="ARBA" id="ARBA00004744"/>
    </source>
</evidence>
<keyword evidence="7 11" id="KW-1133">Transmembrane helix</keyword>
<keyword evidence="9" id="KW-0627">Porphyrin biosynthesis</keyword>
<evidence type="ECO:0000313" key="14">
    <source>
        <dbReference type="Proteomes" id="UP000276634"/>
    </source>
</evidence>
<evidence type="ECO:0000256" key="2">
    <source>
        <dbReference type="ARBA" id="ARBA00004429"/>
    </source>
</evidence>
<comment type="caution">
    <text evidence="13">The sequence shown here is derived from an EMBL/GenBank/DDBJ whole genome shotgun (WGS) entry which is preliminary data.</text>
</comment>